<organism evidence="1 2">
    <name type="scientific">Phtheirospermum japonicum</name>
    <dbReference type="NCBI Taxonomy" id="374723"/>
    <lineage>
        <taxon>Eukaryota</taxon>
        <taxon>Viridiplantae</taxon>
        <taxon>Streptophyta</taxon>
        <taxon>Embryophyta</taxon>
        <taxon>Tracheophyta</taxon>
        <taxon>Spermatophyta</taxon>
        <taxon>Magnoliopsida</taxon>
        <taxon>eudicotyledons</taxon>
        <taxon>Gunneridae</taxon>
        <taxon>Pentapetalae</taxon>
        <taxon>asterids</taxon>
        <taxon>lamiids</taxon>
        <taxon>Lamiales</taxon>
        <taxon>Orobanchaceae</taxon>
        <taxon>Orobanchaceae incertae sedis</taxon>
        <taxon>Phtheirospermum</taxon>
    </lineage>
</organism>
<keyword evidence="2" id="KW-1185">Reference proteome</keyword>
<evidence type="ECO:0008006" key="3">
    <source>
        <dbReference type="Google" id="ProtNLM"/>
    </source>
</evidence>
<accession>A0A830DC51</accession>
<evidence type="ECO:0000313" key="1">
    <source>
        <dbReference type="EMBL" id="GFQ08710.1"/>
    </source>
</evidence>
<dbReference type="Proteomes" id="UP000653305">
    <property type="component" value="Unassembled WGS sequence"/>
</dbReference>
<dbReference type="AlphaFoldDB" id="A0A830DC51"/>
<name>A0A830DC51_9LAMI</name>
<proteinExistence type="predicted"/>
<comment type="caution">
    <text evidence="1">The sequence shown here is derived from an EMBL/GenBank/DDBJ whole genome shotgun (WGS) entry which is preliminary data.</text>
</comment>
<sequence length="265" mass="29774">MVCQAASQTRFRALKHENGIAGRTTIIVRVIACFQPLQNCQAEYFRQLLKPVTIPESNRLCWTEYDCYTLVCSFVLIVTAKESSQMSQQFLKSPDLDQMARAQLDQNYNLPYFNSSTLTTDVAFQGQINSDLRVGEFLKLPRPYGNIPYPAENPYLKNPQIALPHSGLRVSGNKPIGASCALQEKKFLIFDRSDDHGSSYDIDPSKRDKKVKIRETLKILESIIPGSKSDKDPISVIEKAIFYLESMRIEAEALGLTGPQSKSAD</sequence>
<gene>
    <name evidence="1" type="ORF">PHJA_003015000</name>
</gene>
<reference evidence="1" key="1">
    <citation type="submission" date="2020-07" db="EMBL/GenBank/DDBJ databases">
        <title>Ethylene signaling mediates host invasion by parasitic plants.</title>
        <authorList>
            <person name="Yoshida S."/>
        </authorList>
    </citation>
    <scope>NUCLEOTIDE SEQUENCE</scope>
    <source>
        <strain evidence="1">Okayama</strain>
    </source>
</reference>
<dbReference type="OrthoDB" id="617505at2759"/>
<protein>
    <recommendedName>
        <fullName evidence="3">BHLH domain-containing protein</fullName>
    </recommendedName>
</protein>
<dbReference type="EMBL" id="BMAC01008844">
    <property type="protein sequence ID" value="GFQ08710.1"/>
    <property type="molecule type" value="Genomic_DNA"/>
</dbReference>
<dbReference type="PANTHER" id="PTHR35281:SF2">
    <property type="entry name" value="BNAA02G34170D PROTEIN"/>
    <property type="match status" value="1"/>
</dbReference>
<evidence type="ECO:0000313" key="2">
    <source>
        <dbReference type="Proteomes" id="UP000653305"/>
    </source>
</evidence>
<dbReference type="PANTHER" id="PTHR35281">
    <property type="entry name" value="BNAA02G34170D PROTEIN"/>
    <property type="match status" value="1"/>
</dbReference>